<feature type="transmembrane region" description="Helical" evidence="7">
    <location>
        <begin position="59"/>
        <end position="78"/>
    </location>
</feature>
<feature type="transmembrane region" description="Helical" evidence="7">
    <location>
        <begin position="295"/>
        <end position="313"/>
    </location>
</feature>
<keyword evidence="5 7" id="KW-1133">Transmembrane helix</keyword>
<accession>A0A2C9D4T6</accession>
<evidence type="ECO:0000256" key="3">
    <source>
        <dbReference type="ARBA" id="ARBA00022475"/>
    </source>
</evidence>
<evidence type="ECO:0008006" key="10">
    <source>
        <dbReference type="Google" id="ProtNLM"/>
    </source>
</evidence>
<keyword evidence="3" id="KW-1003">Cell membrane</keyword>
<comment type="similarity">
    <text evidence="2">Belongs to the UPF0324 family.</text>
</comment>
<feature type="transmembrane region" description="Helical" evidence="7">
    <location>
        <begin position="172"/>
        <end position="189"/>
    </location>
</feature>
<organism evidence="8 9">
    <name type="scientific">Hartmannibacter diazotrophicus</name>
    <dbReference type="NCBI Taxonomy" id="1482074"/>
    <lineage>
        <taxon>Bacteria</taxon>
        <taxon>Pseudomonadati</taxon>
        <taxon>Pseudomonadota</taxon>
        <taxon>Alphaproteobacteria</taxon>
        <taxon>Hyphomicrobiales</taxon>
        <taxon>Pleomorphomonadaceae</taxon>
        <taxon>Hartmannibacter</taxon>
    </lineage>
</organism>
<evidence type="ECO:0000256" key="6">
    <source>
        <dbReference type="ARBA" id="ARBA00023136"/>
    </source>
</evidence>
<feature type="transmembrane region" description="Helical" evidence="7">
    <location>
        <begin position="145"/>
        <end position="166"/>
    </location>
</feature>
<keyword evidence="4 7" id="KW-0812">Transmembrane</keyword>
<dbReference type="EMBL" id="LT960614">
    <property type="protein sequence ID" value="SON54781.1"/>
    <property type="molecule type" value="Genomic_DNA"/>
</dbReference>
<feature type="transmembrane region" description="Helical" evidence="7">
    <location>
        <begin position="268"/>
        <end position="288"/>
    </location>
</feature>
<evidence type="ECO:0000256" key="4">
    <source>
        <dbReference type="ARBA" id="ARBA00022692"/>
    </source>
</evidence>
<dbReference type="Proteomes" id="UP000223606">
    <property type="component" value="Chromosome 1"/>
</dbReference>
<dbReference type="AlphaFoldDB" id="A0A2C9D4T6"/>
<proteinExistence type="inferred from homology"/>
<protein>
    <recommendedName>
        <fullName evidence="10">Sulfate exporter family transporter</fullName>
    </recommendedName>
</protein>
<dbReference type="GO" id="GO:0005886">
    <property type="term" value="C:plasma membrane"/>
    <property type="evidence" value="ECO:0007669"/>
    <property type="project" value="UniProtKB-SubCell"/>
</dbReference>
<reference evidence="9" key="1">
    <citation type="submission" date="2017-09" db="EMBL/GenBank/DDBJ databases">
        <title>Genome sequence of Nannocystis excedens DSM 71.</title>
        <authorList>
            <person name="Blom J."/>
        </authorList>
    </citation>
    <scope>NUCLEOTIDE SEQUENCE [LARGE SCALE GENOMIC DNA]</scope>
    <source>
        <strain evidence="9">type strain: E19</strain>
    </source>
</reference>
<evidence type="ECO:0000256" key="5">
    <source>
        <dbReference type="ARBA" id="ARBA00022989"/>
    </source>
</evidence>
<dbReference type="PANTHER" id="PTHR30106:SF2">
    <property type="entry name" value="UPF0324 INNER MEMBRANE PROTEIN YEIH"/>
    <property type="match status" value="1"/>
</dbReference>
<evidence type="ECO:0000313" key="8">
    <source>
        <dbReference type="EMBL" id="SON54781.1"/>
    </source>
</evidence>
<comment type="subcellular location">
    <subcellularLocation>
        <location evidence="1">Cell membrane</location>
        <topology evidence="1">Multi-pass membrane protein</topology>
    </subcellularLocation>
</comment>
<sequence length="351" mass="35896">MASDIGSAAEMSAAEKDIPQGAGLSPLLGLVPGLVLTCAIAAIALGLHNELGIATLSPLLLSIVIGIGVGNLMPLPAVVRPGISFSLKRVLRLAVILLGLQLTFSEIGAIGLRGILIVTVTLGATFMATKAMGQLLGVERRLSELIAAGTSVCGASAVLATNLVTGGRDEDVAYAVACVTVFGTLAMLLDPVIAHAIGLGAVDYGLWTGGTIHEVAQVVAAAFQDGTEAGHVATVAKLGRVILLAPLVLWIGFIRFRDTTGPVGQRPPLPWFVFGFLAMVGFNSLVSLPAEAHQVMVTVTTFLLGAALAAMGLETNIVKLKAEGLRPLLLGALAWVFISVFGLALVMATAG</sequence>
<name>A0A2C9D4T6_9HYPH</name>
<feature type="transmembrane region" description="Helical" evidence="7">
    <location>
        <begin position="325"/>
        <end position="348"/>
    </location>
</feature>
<dbReference type="KEGG" id="hdi:HDIA_1240"/>
<feature type="transmembrane region" description="Helical" evidence="7">
    <location>
        <begin position="90"/>
        <end position="109"/>
    </location>
</feature>
<evidence type="ECO:0000256" key="1">
    <source>
        <dbReference type="ARBA" id="ARBA00004651"/>
    </source>
</evidence>
<feature type="transmembrane region" description="Helical" evidence="7">
    <location>
        <begin position="238"/>
        <end position="256"/>
    </location>
</feature>
<keyword evidence="6 7" id="KW-0472">Membrane</keyword>
<dbReference type="PANTHER" id="PTHR30106">
    <property type="entry name" value="INNER MEMBRANE PROTEIN YEIH-RELATED"/>
    <property type="match status" value="1"/>
</dbReference>
<keyword evidence="9" id="KW-1185">Reference proteome</keyword>
<feature type="transmembrane region" description="Helical" evidence="7">
    <location>
        <begin position="27"/>
        <end position="47"/>
    </location>
</feature>
<evidence type="ECO:0000256" key="2">
    <source>
        <dbReference type="ARBA" id="ARBA00007977"/>
    </source>
</evidence>
<evidence type="ECO:0000256" key="7">
    <source>
        <dbReference type="SAM" id="Phobius"/>
    </source>
</evidence>
<dbReference type="InterPro" id="IPR018383">
    <property type="entry name" value="UPF0324_pro"/>
</dbReference>
<dbReference type="Pfam" id="PF03601">
    <property type="entry name" value="Cons_hypoth698"/>
    <property type="match status" value="1"/>
</dbReference>
<evidence type="ECO:0000313" key="9">
    <source>
        <dbReference type="Proteomes" id="UP000223606"/>
    </source>
</evidence>
<gene>
    <name evidence="8" type="ORF">HDIA_1240</name>
</gene>